<proteinExistence type="predicted"/>
<dbReference type="Proteomes" id="UP000239504">
    <property type="component" value="Unassembled WGS sequence"/>
</dbReference>
<feature type="domain" description="DUF2779" evidence="1">
    <location>
        <begin position="278"/>
        <end position="400"/>
    </location>
</feature>
<dbReference type="Pfam" id="PF11074">
    <property type="entry name" value="DUF2779"/>
    <property type="match status" value="1"/>
</dbReference>
<protein>
    <submittedName>
        <fullName evidence="2">DUF2779 domain-containing protein</fullName>
    </submittedName>
</protein>
<evidence type="ECO:0000313" key="2">
    <source>
        <dbReference type="EMBL" id="PQA89225.1"/>
    </source>
</evidence>
<reference evidence="2 3" key="1">
    <citation type="submission" date="2017-12" db="EMBL/GenBank/DDBJ databases">
        <authorList>
            <person name="Hurst M.R.H."/>
        </authorList>
    </citation>
    <scope>NUCLEOTIDE SEQUENCE [LARGE SCALE GENOMIC DNA]</scope>
    <source>
        <strain evidence="2 3">SY-3-19</strain>
    </source>
</reference>
<accession>A0A2S7K9P9</accession>
<dbReference type="RefSeq" id="WP_104828862.1">
    <property type="nucleotide sequence ID" value="NZ_PJCH01000003.1"/>
</dbReference>
<dbReference type="AlphaFoldDB" id="A0A2S7K9P9"/>
<dbReference type="OrthoDB" id="9783873at2"/>
<sequence>MQLTKTDFIQYLNCPRSLWLLKRDPESYPHGEFSLFLKKLVREGHEVEQWVQRFFEVAGRSSVSFQDVFKSKDGLFARADAIEQADGDTVLYEIKSSTSVKVDSQHNHIKDACFQKICAEQAGQPVDRVCLVHLNGNYVRNGDIDPNELLVFADITDRVLAIEDETAAEIKAALSFLAGDFEGEGCTCLEKSRGNHCDSFALFNPGVPKPSIYSLPRLSQKKRSELVSQGLLSLSDISDDYPLSANQRLVVKAAKENSPQIDSASIKAFLSELTFPLYFFDYETFGSAVPLIDGASPHKQFPVQYSLHVLKEDGTLDHKEYLERQARAPLHLIEQMQSDIGPEGSLLSWHAPFEKSRNKEMAETYPDKADFLNGLNDRMVDLEDVFKTDYVDARFDGSTSIKKVLPVICPKLNYEDLDVQDGSSAMEAWQRMLNADTDEAECIAQSLLLYCARDTLAMVEIYRFLTEI</sequence>
<comment type="caution">
    <text evidence="2">The sequence shown here is derived from an EMBL/GenBank/DDBJ whole genome shotgun (WGS) entry which is preliminary data.</text>
</comment>
<dbReference type="EMBL" id="PJCH01000003">
    <property type="protein sequence ID" value="PQA89225.1"/>
    <property type="molecule type" value="Genomic_DNA"/>
</dbReference>
<evidence type="ECO:0000313" key="3">
    <source>
        <dbReference type="Proteomes" id="UP000239504"/>
    </source>
</evidence>
<name>A0A2S7K9P9_9PROT</name>
<gene>
    <name evidence="2" type="ORF">CW354_04620</name>
</gene>
<dbReference type="InterPro" id="IPR011604">
    <property type="entry name" value="PDDEXK-like_dom_sf"/>
</dbReference>
<keyword evidence="3" id="KW-1185">Reference proteome</keyword>
<organism evidence="2 3">
    <name type="scientific">Hyphococcus luteus</name>
    <dbReference type="NCBI Taxonomy" id="2058213"/>
    <lineage>
        <taxon>Bacteria</taxon>
        <taxon>Pseudomonadati</taxon>
        <taxon>Pseudomonadota</taxon>
        <taxon>Alphaproteobacteria</taxon>
        <taxon>Parvularculales</taxon>
        <taxon>Parvularculaceae</taxon>
        <taxon>Hyphococcus</taxon>
    </lineage>
</organism>
<dbReference type="InterPro" id="IPR021301">
    <property type="entry name" value="DUF2779"/>
</dbReference>
<evidence type="ECO:0000259" key="1">
    <source>
        <dbReference type="Pfam" id="PF11074"/>
    </source>
</evidence>
<dbReference type="Gene3D" id="3.90.320.10">
    <property type="match status" value="1"/>
</dbReference>